<feature type="domain" description="LNS2/PITP" evidence="7">
    <location>
        <begin position="658"/>
        <end position="812"/>
    </location>
</feature>
<evidence type="ECO:0000256" key="6">
    <source>
        <dbReference type="SAM" id="MobiDB-lite"/>
    </source>
</evidence>
<evidence type="ECO:0000256" key="4">
    <source>
        <dbReference type="ARBA" id="ARBA00012638"/>
    </source>
</evidence>
<feature type="region of interest" description="Disordered" evidence="6">
    <location>
        <begin position="583"/>
        <end position="607"/>
    </location>
</feature>
<feature type="region of interest" description="Disordered" evidence="6">
    <location>
        <begin position="110"/>
        <end position="185"/>
    </location>
</feature>
<protein>
    <recommendedName>
        <fullName evidence="4">phosphatidate phosphatase</fullName>
        <ecNumber evidence="4">3.1.3.4</ecNumber>
    </recommendedName>
</protein>
<comment type="caution">
    <text evidence="8">The sequence shown here is derived from an EMBL/GenBank/DDBJ whole genome shotgun (WGS) entry which is preliminary data.</text>
</comment>
<dbReference type="SMART" id="SM00775">
    <property type="entry name" value="LNS2"/>
    <property type="match status" value="1"/>
</dbReference>
<dbReference type="GO" id="GO:0008195">
    <property type="term" value="F:phosphatidate phosphatase activity"/>
    <property type="evidence" value="ECO:0007669"/>
    <property type="project" value="UniProtKB-EC"/>
</dbReference>
<feature type="compositionally biased region" description="Polar residues" evidence="6">
    <location>
        <begin position="587"/>
        <end position="601"/>
    </location>
</feature>
<dbReference type="PANTHER" id="PTHR12181:SF12">
    <property type="entry name" value="PHOSPHATIDATE PHOSPHATASE"/>
    <property type="match status" value="1"/>
</dbReference>
<evidence type="ECO:0000256" key="3">
    <source>
        <dbReference type="ARBA" id="ARBA00005476"/>
    </source>
</evidence>
<evidence type="ECO:0000313" key="8">
    <source>
        <dbReference type="EMBL" id="CAE1175498.1"/>
    </source>
</evidence>
<dbReference type="InterPro" id="IPR013209">
    <property type="entry name" value="LNS2"/>
</dbReference>
<keyword evidence="5 8" id="KW-0378">Hydrolase</keyword>
<dbReference type="PANTHER" id="PTHR12181">
    <property type="entry name" value="LIPIN"/>
    <property type="match status" value="1"/>
</dbReference>
<evidence type="ECO:0000259" key="7">
    <source>
        <dbReference type="SMART" id="SM00775"/>
    </source>
</evidence>
<comment type="catalytic activity">
    <reaction evidence="1">
        <text>a 1,2-diacyl-sn-glycero-3-phosphate + H2O = a 1,2-diacyl-sn-glycerol + phosphate</text>
        <dbReference type="Rhea" id="RHEA:27429"/>
        <dbReference type="ChEBI" id="CHEBI:15377"/>
        <dbReference type="ChEBI" id="CHEBI:17815"/>
        <dbReference type="ChEBI" id="CHEBI:43474"/>
        <dbReference type="ChEBI" id="CHEBI:58608"/>
        <dbReference type="EC" id="3.1.3.4"/>
    </reaction>
    <physiologicalReaction direction="left-to-right" evidence="1">
        <dbReference type="Rhea" id="RHEA:27430"/>
    </physiologicalReaction>
</comment>
<dbReference type="InterPro" id="IPR026058">
    <property type="entry name" value="LIPIN"/>
</dbReference>
<keyword evidence="9" id="KW-1185">Reference proteome</keyword>
<dbReference type="Pfam" id="PF16876">
    <property type="entry name" value="Lipin_mid"/>
    <property type="match status" value="1"/>
</dbReference>
<sequence>MSGFINKLFDFCKEINPATLTGSIDVVIIQQDDGTYHCSPFHVRFGKIGVLRAREKVVDITINGKPVDLHMKLGEAGEAFFVREVEGPAEEFPPYLATSPIPSGAELMKQHLQSESRSISDENSTGDGRTLSEISGGHVLSCIISGRESSPEGGTSESEGHGHTKKRKKRKNMRRKTVSKAVDGKKHNEEDIFEMEDVSTDEDCNLIRNPSLNSITVEDKMNRTDDWASKQYQYFHPMSDTEVLPHDLQDDNIKDVKSDTEVDKSHKTSLTSDMIEDQPTWEWGDLPKLTEATTVTSSSSPVTTSGKPGESEAGGIFGFISSKPKTTAPNKPHQEGIYLEEINKLDDPEIAKYFPKSHFESIKDKEEDNESGRGASLPQSPHSVEGAIGGPSVNFLESEVRHLGEVSLSLCGGLGDSEGVTLEKFMQKVLTFDDLSETPTIVNNPDLVVKIHDNFYNWQTAAPIVLSMVSFQKNLPQPVVDNLVKDNMPKKVDKKKSGGGMSSCPAVTVTGGAITNPTSTATSGGSLPSQPQIMLTSSSLPEVSHMMEDIMVPKPKEDHIIDVDGVTSEPLIYSDAETDISERECAQSGTASNSSEPQASSETKKDRFKKSLRLTSVEIHKLGLNEGQNEVTFSVTTQYQGTCRCTSHIYLWKTNEKIVISDIDGTITKSDVLGHILPIIGQDWSQSGVAQLFTRIYDNSYKFVYLSARAIGQSRITKDLLKNIKQGDLVLPDGPLLLNPTSLIRALHREVVNKNPEEFKISCLKDIAALFPSNPFYAGFGNKITDVYAYKALNIPDSRIFTINHRGELRHELIRTFHSSYSRLSDIADHFFPPLHQTDKGSQVHKDQQVAIEYSSPIYWREPIVSLSETEINKFKDMTKQKTKDSVKQKR</sequence>
<accession>A0A812B678</accession>
<reference evidence="8" key="1">
    <citation type="submission" date="2021-01" db="EMBL/GenBank/DDBJ databases">
        <authorList>
            <person name="Li R."/>
            <person name="Bekaert M."/>
        </authorList>
    </citation>
    <scope>NUCLEOTIDE SEQUENCE</scope>
    <source>
        <strain evidence="8">Farmed</strain>
    </source>
</reference>
<dbReference type="GO" id="GO:0045944">
    <property type="term" value="P:positive regulation of transcription by RNA polymerase II"/>
    <property type="evidence" value="ECO:0007669"/>
    <property type="project" value="TreeGrafter"/>
</dbReference>
<evidence type="ECO:0000256" key="5">
    <source>
        <dbReference type="ARBA" id="ARBA00022801"/>
    </source>
</evidence>
<feature type="region of interest" description="Disordered" evidence="6">
    <location>
        <begin position="356"/>
        <end position="390"/>
    </location>
</feature>
<feature type="compositionally biased region" description="Basic and acidic residues" evidence="6">
    <location>
        <begin position="357"/>
        <end position="366"/>
    </location>
</feature>
<feature type="compositionally biased region" description="Low complexity" evidence="6">
    <location>
        <begin position="293"/>
        <end position="305"/>
    </location>
</feature>
<name>A0A812B678_ACAPH</name>
<dbReference type="AlphaFoldDB" id="A0A812B678"/>
<evidence type="ECO:0000256" key="1">
    <source>
        <dbReference type="ARBA" id="ARBA00001180"/>
    </source>
</evidence>
<dbReference type="GO" id="GO:0009062">
    <property type="term" value="P:fatty acid catabolic process"/>
    <property type="evidence" value="ECO:0007669"/>
    <property type="project" value="TreeGrafter"/>
</dbReference>
<organism evidence="8 9">
    <name type="scientific">Acanthosepion pharaonis</name>
    <name type="common">Pharaoh cuttlefish</name>
    <name type="synonym">Sepia pharaonis</name>
    <dbReference type="NCBI Taxonomy" id="158019"/>
    <lineage>
        <taxon>Eukaryota</taxon>
        <taxon>Metazoa</taxon>
        <taxon>Spiralia</taxon>
        <taxon>Lophotrochozoa</taxon>
        <taxon>Mollusca</taxon>
        <taxon>Cephalopoda</taxon>
        <taxon>Coleoidea</taxon>
        <taxon>Decapodiformes</taxon>
        <taxon>Sepiida</taxon>
        <taxon>Sepiina</taxon>
        <taxon>Sepiidae</taxon>
        <taxon>Acanthosepion</taxon>
    </lineage>
</organism>
<comment type="cofactor">
    <cofactor evidence="2">
        <name>Mg(2+)</name>
        <dbReference type="ChEBI" id="CHEBI:18420"/>
    </cofactor>
</comment>
<feature type="region of interest" description="Disordered" evidence="6">
    <location>
        <begin position="292"/>
        <end position="332"/>
    </location>
</feature>
<dbReference type="InterPro" id="IPR007651">
    <property type="entry name" value="Lipin_N"/>
</dbReference>
<dbReference type="InterPro" id="IPR036412">
    <property type="entry name" value="HAD-like_sf"/>
</dbReference>
<dbReference type="GO" id="GO:0005634">
    <property type="term" value="C:nucleus"/>
    <property type="evidence" value="ECO:0007669"/>
    <property type="project" value="TreeGrafter"/>
</dbReference>
<feature type="compositionally biased region" description="Low complexity" evidence="6">
    <location>
        <begin position="145"/>
        <end position="157"/>
    </location>
</feature>
<evidence type="ECO:0000313" key="9">
    <source>
        <dbReference type="Proteomes" id="UP000597762"/>
    </source>
</evidence>
<dbReference type="InterPro" id="IPR031315">
    <property type="entry name" value="LNS2/PITP"/>
</dbReference>
<dbReference type="GO" id="GO:0019432">
    <property type="term" value="P:triglyceride biosynthetic process"/>
    <property type="evidence" value="ECO:0007669"/>
    <property type="project" value="TreeGrafter"/>
</dbReference>
<feature type="compositionally biased region" description="Basic residues" evidence="6">
    <location>
        <begin position="163"/>
        <end position="178"/>
    </location>
</feature>
<gene>
    <name evidence="8" type="ORF">SPHA_13667</name>
</gene>
<proteinExistence type="inferred from homology"/>
<dbReference type="EC" id="3.1.3.4" evidence="4"/>
<dbReference type="Pfam" id="PF08235">
    <property type="entry name" value="LNS2"/>
    <property type="match status" value="1"/>
</dbReference>
<dbReference type="Pfam" id="PF04571">
    <property type="entry name" value="Lipin_N"/>
    <property type="match status" value="1"/>
</dbReference>
<dbReference type="OrthoDB" id="4567at2759"/>
<dbReference type="InterPro" id="IPR031703">
    <property type="entry name" value="Lipin_mid"/>
</dbReference>
<evidence type="ECO:0000256" key="2">
    <source>
        <dbReference type="ARBA" id="ARBA00001946"/>
    </source>
</evidence>
<comment type="similarity">
    <text evidence="3">Belongs to the lipin family.</text>
</comment>
<dbReference type="SUPFAM" id="SSF56784">
    <property type="entry name" value="HAD-like"/>
    <property type="match status" value="1"/>
</dbReference>
<dbReference type="GO" id="GO:0032869">
    <property type="term" value="P:cellular response to insulin stimulus"/>
    <property type="evidence" value="ECO:0007669"/>
    <property type="project" value="TreeGrafter"/>
</dbReference>
<dbReference type="GO" id="GO:0003713">
    <property type="term" value="F:transcription coactivator activity"/>
    <property type="evidence" value="ECO:0007669"/>
    <property type="project" value="TreeGrafter"/>
</dbReference>
<feature type="compositionally biased region" description="Basic and acidic residues" evidence="6">
    <location>
        <begin position="110"/>
        <end position="120"/>
    </location>
</feature>
<dbReference type="Proteomes" id="UP000597762">
    <property type="component" value="Unassembled WGS sequence"/>
</dbReference>
<dbReference type="EMBL" id="CAHIKZ030000458">
    <property type="protein sequence ID" value="CAE1175498.1"/>
    <property type="molecule type" value="Genomic_DNA"/>
</dbReference>